<sequence length="96" mass="10570">MNASMNQAKLFGLHVRNYFEELLYHTEPSATPAPPAPTSTSNQMPLPALPPVPTINVTLRVSSTQAPSPMPYVIPLGSTILKNEMRNSAVEKRKRK</sequence>
<evidence type="ECO:0000313" key="2">
    <source>
        <dbReference type="EMBL" id="OIW09441.1"/>
    </source>
</evidence>
<reference evidence="2 3" key="1">
    <citation type="journal article" date="2017" name="Plant Biotechnol. J.">
        <title>A comprehensive draft genome sequence for lupin (Lupinus angustifolius), an emerging health food: insights into plant-microbe interactions and legume evolution.</title>
        <authorList>
            <person name="Hane J.K."/>
            <person name="Ming Y."/>
            <person name="Kamphuis L.G."/>
            <person name="Nelson M.N."/>
            <person name="Garg G."/>
            <person name="Atkins C.A."/>
            <person name="Bayer P.E."/>
            <person name="Bravo A."/>
            <person name="Bringans S."/>
            <person name="Cannon S."/>
            <person name="Edwards D."/>
            <person name="Foley R."/>
            <person name="Gao L.L."/>
            <person name="Harrison M.J."/>
            <person name="Huang W."/>
            <person name="Hurgobin B."/>
            <person name="Li S."/>
            <person name="Liu C.W."/>
            <person name="McGrath A."/>
            <person name="Morahan G."/>
            <person name="Murray J."/>
            <person name="Weller J."/>
            <person name="Jian J."/>
            <person name="Singh K.B."/>
        </authorList>
    </citation>
    <scope>NUCLEOTIDE SEQUENCE [LARGE SCALE GENOMIC DNA]</scope>
    <source>
        <strain evidence="3">cv. Tanjil</strain>
        <tissue evidence="2">Whole plant</tissue>
    </source>
</reference>
<accession>A0A1J7I3V0</accession>
<dbReference type="Gramene" id="OIW09441">
    <property type="protein sequence ID" value="OIW09441"/>
    <property type="gene ID" value="TanjilG_07826"/>
</dbReference>
<protein>
    <submittedName>
        <fullName evidence="2">Uncharacterized protein</fullName>
    </submittedName>
</protein>
<dbReference type="EMBL" id="CM007366">
    <property type="protein sequence ID" value="OIW09441.1"/>
    <property type="molecule type" value="Genomic_DNA"/>
</dbReference>
<gene>
    <name evidence="2" type="ORF">TanjilG_07826</name>
</gene>
<evidence type="ECO:0000313" key="3">
    <source>
        <dbReference type="Proteomes" id="UP000188354"/>
    </source>
</evidence>
<name>A0A1J7I3V0_LUPAN</name>
<dbReference type="AlphaFoldDB" id="A0A1J7I3V0"/>
<keyword evidence="3" id="KW-1185">Reference proteome</keyword>
<organism evidence="2 3">
    <name type="scientific">Lupinus angustifolius</name>
    <name type="common">Narrow-leaved blue lupine</name>
    <dbReference type="NCBI Taxonomy" id="3871"/>
    <lineage>
        <taxon>Eukaryota</taxon>
        <taxon>Viridiplantae</taxon>
        <taxon>Streptophyta</taxon>
        <taxon>Embryophyta</taxon>
        <taxon>Tracheophyta</taxon>
        <taxon>Spermatophyta</taxon>
        <taxon>Magnoliopsida</taxon>
        <taxon>eudicotyledons</taxon>
        <taxon>Gunneridae</taxon>
        <taxon>Pentapetalae</taxon>
        <taxon>rosids</taxon>
        <taxon>fabids</taxon>
        <taxon>Fabales</taxon>
        <taxon>Fabaceae</taxon>
        <taxon>Papilionoideae</taxon>
        <taxon>50 kb inversion clade</taxon>
        <taxon>genistoids sensu lato</taxon>
        <taxon>core genistoids</taxon>
        <taxon>Genisteae</taxon>
        <taxon>Lupinus</taxon>
    </lineage>
</organism>
<proteinExistence type="predicted"/>
<dbReference type="Proteomes" id="UP000188354">
    <property type="component" value="Chromosome LG06"/>
</dbReference>
<evidence type="ECO:0000256" key="1">
    <source>
        <dbReference type="SAM" id="MobiDB-lite"/>
    </source>
</evidence>
<feature type="region of interest" description="Disordered" evidence="1">
    <location>
        <begin position="27"/>
        <end position="49"/>
    </location>
</feature>